<dbReference type="RefSeq" id="WP_250140064.1">
    <property type="nucleotide sequence ID" value="NZ_JALIQP010000002.1"/>
</dbReference>
<sequence length="99" mass="10429">MGPVPSSAIALLGLAATIGVFAYVYRDATRVEMGRPRLWAAIAAGSVAIGFGLYLFVPAAPMTGVILTANTGPVLYTFEREIATEDDDPPEPGQLPHQK</sequence>
<keyword evidence="1" id="KW-0812">Transmembrane</keyword>
<organism evidence="2 3">
    <name type="scientific">Halosolutus amylolyticus</name>
    <dbReference type="NCBI Taxonomy" id="2932267"/>
    <lineage>
        <taxon>Archaea</taxon>
        <taxon>Methanobacteriati</taxon>
        <taxon>Methanobacteriota</taxon>
        <taxon>Stenosarchaea group</taxon>
        <taxon>Halobacteria</taxon>
        <taxon>Halobacteriales</taxon>
        <taxon>Natrialbaceae</taxon>
        <taxon>Halosolutus</taxon>
    </lineage>
</organism>
<accession>A0ABD5PS43</accession>
<comment type="caution">
    <text evidence="2">The sequence shown here is derived from an EMBL/GenBank/DDBJ whole genome shotgun (WGS) entry which is preliminary data.</text>
</comment>
<proteinExistence type="predicted"/>
<dbReference type="Proteomes" id="UP001595898">
    <property type="component" value="Unassembled WGS sequence"/>
</dbReference>
<keyword evidence="1" id="KW-0472">Membrane</keyword>
<evidence type="ECO:0000313" key="3">
    <source>
        <dbReference type="Proteomes" id="UP001595898"/>
    </source>
</evidence>
<gene>
    <name evidence="2" type="ORF">ACFO5R_15110</name>
</gene>
<keyword evidence="1" id="KW-1133">Transmembrane helix</keyword>
<reference evidence="2 3" key="1">
    <citation type="journal article" date="2019" name="Int. J. Syst. Evol. Microbiol.">
        <title>The Global Catalogue of Microorganisms (GCM) 10K type strain sequencing project: providing services to taxonomists for standard genome sequencing and annotation.</title>
        <authorList>
            <consortium name="The Broad Institute Genomics Platform"/>
            <consortium name="The Broad Institute Genome Sequencing Center for Infectious Disease"/>
            <person name="Wu L."/>
            <person name="Ma J."/>
        </authorList>
    </citation>
    <scope>NUCLEOTIDE SEQUENCE [LARGE SCALE GENOMIC DNA]</scope>
    <source>
        <strain evidence="2 3">WLHS5</strain>
    </source>
</reference>
<dbReference type="EMBL" id="JBHSFA010000007">
    <property type="protein sequence ID" value="MFC4543258.1"/>
    <property type="molecule type" value="Genomic_DNA"/>
</dbReference>
<dbReference type="AlphaFoldDB" id="A0ABD5PS43"/>
<evidence type="ECO:0000313" key="2">
    <source>
        <dbReference type="EMBL" id="MFC4543258.1"/>
    </source>
</evidence>
<keyword evidence="3" id="KW-1185">Reference proteome</keyword>
<evidence type="ECO:0000256" key="1">
    <source>
        <dbReference type="SAM" id="Phobius"/>
    </source>
</evidence>
<feature type="transmembrane region" description="Helical" evidence="1">
    <location>
        <begin position="6"/>
        <end position="25"/>
    </location>
</feature>
<name>A0ABD5PS43_9EURY</name>
<protein>
    <submittedName>
        <fullName evidence="2">Uncharacterized protein</fullName>
    </submittedName>
</protein>
<feature type="transmembrane region" description="Helical" evidence="1">
    <location>
        <begin position="37"/>
        <end position="57"/>
    </location>
</feature>